<comment type="caution">
    <text evidence="2">The sequence shown here is derived from an EMBL/GenBank/DDBJ whole genome shotgun (WGS) entry which is preliminary data.</text>
</comment>
<dbReference type="Proteomes" id="UP000324222">
    <property type="component" value="Unassembled WGS sequence"/>
</dbReference>
<name>A0A5B7GAA0_PORTR</name>
<reference evidence="2 3" key="1">
    <citation type="submission" date="2019-05" db="EMBL/GenBank/DDBJ databases">
        <title>Another draft genome of Portunus trituberculatus and its Hox gene families provides insights of decapod evolution.</title>
        <authorList>
            <person name="Jeong J.-H."/>
            <person name="Song I."/>
            <person name="Kim S."/>
            <person name="Choi T."/>
            <person name="Kim D."/>
            <person name="Ryu S."/>
            <person name="Kim W."/>
        </authorList>
    </citation>
    <scope>NUCLEOTIDE SEQUENCE [LARGE SCALE GENOMIC DNA]</scope>
    <source>
        <tissue evidence="2">Muscle</tissue>
    </source>
</reference>
<organism evidence="2 3">
    <name type="scientific">Portunus trituberculatus</name>
    <name type="common">Swimming crab</name>
    <name type="synonym">Neptunus trituberculatus</name>
    <dbReference type="NCBI Taxonomy" id="210409"/>
    <lineage>
        <taxon>Eukaryota</taxon>
        <taxon>Metazoa</taxon>
        <taxon>Ecdysozoa</taxon>
        <taxon>Arthropoda</taxon>
        <taxon>Crustacea</taxon>
        <taxon>Multicrustacea</taxon>
        <taxon>Malacostraca</taxon>
        <taxon>Eumalacostraca</taxon>
        <taxon>Eucarida</taxon>
        <taxon>Decapoda</taxon>
        <taxon>Pleocyemata</taxon>
        <taxon>Brachyura</taxon>
        <taxon>Eubrachyura</taxon>
        <taxon>Portunoidea</taxon>
        <taxon>Portunidae</taxon>
        <taxon>Portuninae</taxon>
        <taxon>Portunus</taxon>
    </lineage>
</organism>
<evidence type="ECO:0000313" key="3">
    <source>
        <dbReference type="Proteomes" id="UP000324222"/>
    </source>
</evidence>
<sequence length="82" mass="9061">MTHYLEASRGHFSASRPEKPHIKTRNKKTMPGHSLSSPHSLFTPRDPADTAPGGVLNRPASPIRARSECKGEKILVEEDEDT</sequence>
<feature type="compositionally biased region" description="Basic and acidic residues" evidence="1">
    <location>
        <begin position="65"/>
        <end position="76"/>
    </location>
</feature>
<accession>A0A5B7GAA0</accession>
<dbReference type="AlphaFoldDB" id="A0A5B7GAA0"/>
<gene>
    <name evidence="2" type="ORF">E2C01_048460</name>
</gene>
<proteinExistence type="predicted"/>
<evidence type="ECO:0000256" key="1">
    <source>
        <dbReference type="SAM" id="MobiDB-lite"/>
    </source>
</evidence>
<evidence type="ECO:0000313" key="2">
    <source>
        <dbReference type="EMBL" id="MPC54539.1"/>
    </source>
</evidence>
<keyword evidence="3" id="KW-1185">Reference proteome</keyword>
<dbReference type="EMBL" id="VSRR010012433">
    <property type="protein sequence ID" value="MPC54539.1"/>
    <property type="molecule type" value="Genomic_DNA"/>
</dbReference>
<feature type="region of interest" description="Disordered" evidence="1">
    <location>
        <begin position="1"/>
        <end position="82"/>
    </location>
</feature>
<protein>
    <submittedName>
        <fullName evidence="2">Uncharacterized protein</fullName>
    </submittedName>
</protein>